<dbReference type="InterPro" id="IPR000873">
    <property type="entry name" value="AMP-dep_synth/lig_dom"/>
</dbReference>
<dbReference type="Gene3D" id="1.10.1200.10">
    <property type="entry name" value="ACP-like"/>
    <property type="match status" value="1"/>
</dbReference>
<dbReference type="Pfam" id="PF00550">
    <property type="entry name" value="PP-binding"/>
    <property type="match status" value="2"/>
</dbReference>
<comment type="caution">
    <text evidence="7">The sequence shown here is derived from an EMBL/GenBank/DDBJ whole genome shotgun (WGS) entry which is preliminary data.</text>
</comment>
<accession>A0A3A3A1Y9</accession>
<dbReference type="Pfam" id="PF00501">
    <property type="entry name" value="AMP-binding"/>
    <property type="match status" value="2"/>
</dbReference>
<protein>
    <submittedName>
        <fullName evidence="7">Non-ribosomal peptide</fullName>
    </submittedName>
</protein>
<dbReference type="STRING" id="2070753.A0A3A3A1Y9"/>
<keyword evidence="1" id="KW-0596">Phosphopantetheine</keyword>
<dbReference type="Gene3D" id="3.40.50.12780">
    <property type="entry name" value="N-terminal domain of ligase-like"/>
    <property type="match status" value="2"/>
</dbReference>
<dbReference type="InterPro" id="IPR001242">
    <property type="entry name" value="Condensation_dom"/>
</dbReference>
<dbReference type="OrthoDB" id="416786at2759"/>
<evidence type="ECO:0000313" key="8">
    <source>
        <dbReference type="Proteomes" id="UP000266188"/>
    </source>
</evidence>
<dbReference type="PROSITE" id="PS00455">
    <property type="entry name" value="AMP_BINDING"/>
    <property type="match status" value="2"/>
</dbReference>
<dbReference type="FunFam" id="3.40.50.980:FF:000001">
    <property type="entry name" value="Non-ribosomal peptide synthetase"/>
    <property type="match status" value="1"/>
</dbReference>
<dbReference type="PROSITE" id="PS50075">
    <property type="entry name" value="CARRIER"/>
    <property type="match status" value="1"/>
</dbReference>
<dbReference type="FunFam" id="1.10.1200.10:FF:000005">
    <property type="entry name" value="Nonribosomal peptide synthetase 1"/>
    <property type="match status" value="1"/>
</dbReference>
<dbReference type="CDD" id="cd19545">
    <property type="entry name" value="FUM14_C_NRPS-like"/>
    <property type="match status" value="1"/>
</dbReference>
<dbReference type="InterPro" id="IPR042099">
    <property type="entry name" value="ANL_N_sf"/>
</dbReference>
<evidence type="ECO:0000256" key="4">
    <source>
        <dbReference type="ARBA" id="ARBA00029454"/>
    </source>
</evidence>
<sequence length="2360" mass="258333">MPSTVFDDSGRLHQRWTQLVTDVTPSNLPLGSFAKRQTRSPTGQLNIRLDLPLIQACCQQCDVSPLSLVEAAWTALLRLYTGSEDVIFGGIGLGRPTQKQQWTNTSMCRAQLDLDASIVSVPSKLKEEGLPEAECIISVPEAMKVFSSLEPKPCNSAIWLRSPTTKDDFQLHILNEGAFDYVLQIDPSLSTLGLMFYKPTVSRSQAEYVASTFSDLLHHLCVDPYQSVASVCQLSELDTMQLEVWNHKIPEGTQACVDRLIEKTAKATPDLPALVSWEGELTFSQFNQLASGLARYFDSVGIKRGQLVPILFEKSMWTIVTMLALWKLGAAYVPLDPRHPIHRIQVIISAVEATAVVASAAQEPILKGNVPQLVVVDSAVMHEITSSADVEFPSRSQPTDPAFVMFTSGSTGKPKGVLHLHHSVCSSALHHGPAMNISSATRALQFGAYTFIISTFEMFTPLIMGGALCIPSDHDRHTDIRPFLRAKDVNWAIFTPSFARSLPREDAPSMKTLILAGEPVAQDIIDRWAAEACLINIYGSSECSVCMIGRMSPTTPRTCIGRATGTLSWIVDPNDHDRLLPIGSVGELVIEGPTLASGYLGEPERTKSVYIENPVWARQNGVTRRFYKTGDLAQYGDDGAVHLIGRKDLQVKIRGQRVELTEIEANLRAINNEVKTAVAMVRPGGKAMLVAFIASQSGFGPEFSYRFHDEPEDKSRLSMLSVKMSEQLTEMLPPYMIPSAFIPLAYMPLTASGKTDRKMVSSFADGLTLSQLASVAGNSGQRRMPSTSAEIKLQHIWADLLHCPPDEISAEDNFFHLGGDSIEAMNLSRRCRAEGYKLQVGDILGNLVLSNMANVMIPATSPDRVTPKPFELVKGNRNTIRMAVQAATGWSDPDVIQDAYPCTPLQEGLMALSSKISGSYIARHTLELPSNVNIKHFQDIWQSIVSGNDVLRTRIVDTDEYGKLQVVTRGSIEWKQGNSLPRYLEADESSPMQMGDTLARHAIIVSDRIYYVLTIHHAIYDGISLEMLFDDLNQALRGGAPTFRPQFRDFMQHVLETNNDQSTQEFWRKELPESDLTPFPTLPSATHQAVANSSLIHEISVDRNPSDFTTATLLRAAWSLLQARYCDAPETVFGCTLSGRNAPVAGVEDIVGPVIATVPIKVHLDPQQPVLEFLKNVQNHSVQMAPFQNYGLQNIARVSEAAAAACNFQTLMVIQPAHVMPEDSVLEPFSSPRARFSTVALTIECTLGANGVSIHMHFDDAVLEHSQVVRMAQQFEHVFRQLAAQQSATEPIGKIADIEMISPQDMQDIIRWNPAPPATVDDCIHHLIGQHAVKNPDAPAICSHDGSLTYGELERVSSNLAVHLINSGVGPEIFVPLCFEKSMWTIVAMLGVMKAGGAFVPMEPSQPESRLQLVIREVNAHIMLCSEEQLARCPGLVEKAIAVGPGWAEMSLPSMATSLGATSVTPSNAAYIIFTSGSTGTPKGSLVEHRAFCTGALAHKEGLQMGRRVLQFASYTFDASILEILSTLIQGSCVCVPSESERRGNIAEAISRMNVDWAVLTPSFASTIDPSTVPSLEVLALAGEAMTAAHISAWTPYVRLVNGYGPSECCVCSTSNRKVVPGTAPNDIGSSVGSACWVADRENHEKLAPIGCIGELLVEANTLARHYLNNPEKTAAAFIQRPSWLGKDRCERLYKTGDLVKQTPDGSLLFVGRKDTQVKIRGQRVELGEIEYHLSTPSEVAQAVVAYPKGGIYAKKLIAILELSSTAGTDLTQVPTHRVERTGFDMSSLARYMSETLPGHMVPTIWIVVGKIPMSASTKIDRKTVDNWLARLPSDFEPTMGISRETPALAKLGIEERKAMALSEKIANLVGRTDDTALALQGRDFNIAATGIDSVQVISLASFIKQTYGVKVEVGRILDGQTTVRSLADLIDGELSGNAPTQVATVDVMKEASTLIKDIMADTPTKKTVFVTGVTGFLGSQLLRQLLDRPDVGRVIAHVRASNEQDALIRLRDASQRAQWWSEQYLFKLDVWAGNLAKPRLGLTPKQWAFLTGQCGAEGLVDAIIHAGAAVNWNAGCEVLRAANVTSTAELIKAAVSSPVKPRFVYVSGGHRWNVAEKDHEIAQEVAGANGYAQTKYISELLVKHFATTHPGQFAIIKPGLIIGTPEEGVANTDDFIWRLASGVVDVKGFSGDYGDSWMFITSSTRVAEETVYQAFCRPQNVKTVTFMTDGVTEREFWDIFIRDLKYPMRPMNHQSWMETMKYSIQKEGSTHPLWPVVGTFEAIGGRLGGDPLPDTEMISPSQKQHVKASIRRNIKFLVEAGFVASPSGKKSKYDIEKVFQRSGNVWENVKGMVNGLRSP</sequence>
<keyword evidence="3" id="KW-0436">Ligase</keyword>
<dbReference type="InterPro" id="IPR045851">
    <property type="entry name" value="AMP-bd_C_sf"/>
</dbReference>
<keyword evidence="8" id="KW-1185">Reference proteome</keyword>
<name>A0A3A3A1Y9_9EURO</name>
<evidence type="ECO:0000256" key="2">
    <source>
        <dbReference type="ARBA" id="ARBA00022553"/>
    </source>
</evidence>
<reference evidence="8" key="1">
    <citation type="submission" date="2017-02" db="EMBL/GenBank/DDBJ databases">
        <authorList>
            <person name="Tafer H."/>
            <person name="Lopandic K."/>
        </authorList>
    </citation>
    <scope>NUCLEOTIDE SEQUENCE [LARGE SCALE GENOMIC DNA]</scope>
    <source>
        <strain evidence="8">CBS 366.77</strain>
    </source>
</reference>
<dbReference type="Pfam" id="PF07993">
    <property type="entry name" value="NAD_binding_4"/>
    <property type="match status" value="1"/>
</dbReference>
<proteinExistence type="inferred from homology"/>
<dbReference type="CDD" id="cd05918">
    <property type="entry name" value="A_NRPS_SidN3_like"/>
    <property type="match status" value="2"/>
</dbReference>
<dbReference type="GO" id="GO:0031177">
    <property type="term" value="F:phosphopantetheine binding"/>
    <property type="evidence" value="ECO:0007669"/>
    <property type="project" value="TreeGrafter"/>
</dbReference>
<dbReference type="InterPro" id="IPR013120">
    <property type="entry name" value="FAR_NAD-bd"/>
</dbReference>
<dbReference type="Gene3D" id="3.30.559.10">
    <property type="entry name" value="Chloramphenicol acetyltransferase-like domain"/>
    <property type="match status" value="1"/>
</dbReference>
<gene>
    <name evidence="7" type="ORF">PHISCL_01967</name>
</gene>
<dbReference type="InterPro" id="IPR036736">
    <property type="entry name" value="ACP-like_sf"/>
</dbReference>
<dbReference type="FunFam" id="3.30.300.30:FF:000015">
    <property type="entry name" value="Nonribosomal peptide synthase SidD"/>
    <property type="match status" value="2"/>
</dbReference>
<dbReference type="InterPro" id="IPR010071">
    <property type="entry name" value="AA_adenyl_dom"/>
</dbReference>
<dbReference type="NCBIfam" id="TIGR01733">
    <property type="entry name" value="AA-adenyl-dom"/>
    <property type="match status" value="2"/>
</dbReference>
<dbReference type="PANTHER" id="PTHR45527">
    <property type="entry name" value="NONRIBOSOMAL PEPTIDE SYNTHETASE"/>
    <property type="match status" value="1"/>
</dbReference>
<dbReference type="SUPFAM" id="SSF51735">
    <property type="entry name" value="NAD(P)-binding Rossmann-fold domains"/>
    <property type="match status" value="1"/>
</dbReference>
<dbReference type="GO" id="GO:0044550">
    <property type="term" value="P:secondary metabolite biosynthetic process"/>
    <property type="evidence" value="ECO:0007669"/>
    <property type="project" value="TreeGrafter"/>
</dbReference>
<dbReference type="Pfam" id="PF00668">
    <property type="entry name" value="Condensation"/>
    <property type="match status" value="1"/>
</dbReference>
<comment type="similarity">
    <text evidence="4">Belongs to the NRP synthetase family.</text>
</comment>
<keyword evidence="5" id="KW-0175">Coiled coil</keyword>
<dbReference type="GO" id="GO:0016874">
    <property type="term" value="F:ligase activity"/>
    <property type="evidence" value="ECO:0007669"/>
    <property type="project" value="UniProtKB-KW"/>
</dbReference>
<dbReference type="PANTHER" id="PTHR45527:SF1">
    <property type="entry name" value="FATTY ACID SYNTHASE"/>
    <property type="match status" value="1"/>
</dbReference>
<organism evidence="7 8">
    <name type="scientific">Aspergillus sclerotialis</name>
    <dbReference type="NCBI Taxonomy" id="2070753"/>
    <lineage>
        <taxon>Eukaryota</taxon>
        <taxon>Fungi</taxon>
        <taxon>Dikarya</taxon>
        <taxon>Ascomycota</taxon>
        <taxon>Pezizomycotina</taxon>
        <taxon>Eurotiomycetes</taxon>
        <taxon>Eurotiomycetidae</taxon>
        <taxon>Eurotiales</taxon>
        <taxon>Aspergillaceae</taxon>
        <taxon>Aspergillus</taxon>
        <taxon>Aspergillus subgen. Polypaecilum</taxon>
    </lineage>
</organism>
<dbReference type="InterPro" id="IPR023213">
    <property type="entry name" value="CAT-like_dom_sf"/>
</dbReference>
<dbReference type="Proteomes" id="UP000266188">
    <property type="component" value="Unassembled WGS sequence"/>
</dbReference>
<dbReference type="GO" id="GO:0005737">
    <property type="term" value="C:cytoplasm"/>
    <property type="evidence" value="ECO:0007669"/>
    <property type="project" value="TreeGrafter"/>
</dbReference>
<keyword evidence="2" id="KW-0597">Phosphoprotein</keyword>
<dbReference type="InterPro" id="IPR036291">
    <property type="entry name" value="NAD(P)-bd_dom_sf"/>
</dbReference>
<dbReference type="Gene3D" id="3.30.559.30">
    <property type="entry name" value="Nonribosomal peptide synthetase, condensation domain"/>
    <property type="match status" value="2"/>
</dbReference>
<dbReference type="SUPFAM" id="SSF52777">
    <property type="entry name" value="CoA-dependent acyltransferases"/>
    <property type="match status" value="3"/>
</dbReference>
<dbReference type="Gene3D" id="3.40.50.720">
    <property type="entry name" value="NAD(P)-binding Rossmann-like Domain"/>
    <property type="match status" value="1"/>
</dbReference>
<dbReference type="Gene3D" id="3.30.300.30">
    <property type="match status" value="2"/>
</dbReference>
<dbReference type="FunFam" id="3.30.559.30:FF:000003">
    <property type="entry name" value="Nonribosomal peptide synthase SidD"/>
    <property type="match status" value="1"/>
</dbReference>
<feature type="domain" description="Carrier" evidence="6">
    <location>
        <begin position="784"/>
        <end position="860"/>
    </location>
</feature>
<evidence type="ECO:0000256" key="1">
    <source>
        <dbReference type="ARBA" id="ARBA00022450"/>
    </source>
</evidence>
<dbReference type="InterPro" id="IPR020845">
    <property type="entry name" value="AMP-binding_CS"/>
</dbReference>
<evidence type="ECO:0000256" key="5">
    <source>
        <dbReference type="SAM" id="Coils"/>
    </source>
</evidence>
<feature type="coiled-coil region" evidence="5">
    <location>
        <begin position="646"/>
        <end position="680"/>
    </location>
</feature>
<dbReference type="SUPFAM" id="SSF47336">
    <property type="entry name" value="ACP-like"/>
    <property type="match status" value="2"/>
</dbReference>
<dbReference type="EMBL" id="MVGC01000040">
    <property type="protein sequence ID" value="RJE25704.1"/>
    <property type="molecule type" value="Genomic_DNA"/>
</dbReference>
<dbReference type="GO" id="GO:0043041">
    <property type="term" value="P:amino acid activation for nonribosomal peptide biosynthetic process"/>
    <property type="evidence" value="ECO:0007669"/>
    <property type="project" value="TreeGrafter"/>
</dbReference>
<evidence type="ECO:0000259" key="6">
    <source>
        <dbReference type="PROSITE" id="PS50075"/>
    </source>
</evidence>
<dbReference type="FunFam" id="3.40.50.12780:FF:000014">
    <property type="entry name" value="Nonribosomal peptide synthetase 1"/>
    <property type="match status" value="1"/>
</dbReference>
<evidence type="ECO:0000256" key="3">
    <source>
        <dbReference type="ARBA" id="ARBA00022598"/>
    </source>
</evidence>
<evidence type="ECO:0000313" key="7">
    <source>
        <dbReference type="EMBL" id="RJE25704.1"/>
    </source>
</evidence>
<dbReference type="SUPFAM" id="SSF56801">
    <property type="entry name" value="Acetyl-CoA synthetase-like"/>
    <property type="match status" value="2"/>
</dbReference>
<dbReference type="InterPro" id="IPR009081">
    <property type="entry name" value="PP-bd_ACP"/>
</dbReference>